<feature type="chain" id="PRO_5021471499" description="Carboxylic ester hydrolase" evidence="3">
    <location>
        <begin position="35"/>
        <end position="522"/>
    </location>
</feature>
<dbReference type="InterPro" id="IPR019826">
    <property type="entry name" value="Carboxylesterase_B_AS"/>
</dbReference>
<evidence type="ECO:0000256" key="3">
    <source>
        <dbReference type="RuleBase" id="RU361235"/>
    </source>
</evidence>
<keyword evidence="3" id="KW-0732">Signal</keyword>
<protein>
    <recommendedName>
        <fullName evidence="3">Carboxylic ester hydrolase</fullName>
        <ecNumber evidence="3">3.1.1.-</ecNumber>
    </recommendedName>
</protein>
<dbReference type="PANTHER" id="PTHR11559">
    <property type="entry name" value="CARBOXYLESTERASE"/>
    <property type="match status" value="1"/>
</dbReference>
<dbReference type="InterPro" id="IPR029058">
    <property type="entry name" value="AB_hydrolase_fold"/>
</dbReference>
<dbReference type="EMBL" id="SRKZ01000005">
    <property type="protein sequence ID" value="TGD78787.1"/>
    <property type="molecule type" value="Genomic_DNA"/>
</dbReference>
<dbReference type="Gene3D" id="3.40.50.1820">
    <property type="entry name" value="alpha/beta hydrolase"/>
    <property type="match status" value="1"/>
</dbReference>
<organism evidence="5 6">
    <name type="scientific">Hymenobacter wooponensis</name>
    <dbReference type="NCBI Taxonomy" id="1525360"/>
    <lineage>
        <taxon>Bacteria</taxon>
        <taxon>Pseudomonadati</taxon>
        <taxon>Bacteroidota</taxon>
        <taxon>Cytophagia</taxon>
        <taxon>Cytophagales</taxon>
        <taxon>Hymenobacteraceae</taxon>
        <taxon>Hymenobacter</taxon>
    </lineage>
</organism>
<dbReference type="InterPro" id="IPR002018">
    <property type="entry name" value="CarbesteraseB"/>
</dbReference>
<dbReference type="RefSeq" id="WP_135531782.1">
    <property type="nucleotide sequence ID" value="NZ_SRKZ01000005.1"/>
</dbReference>
<dbReference type="GO" id="GO:0016787">
    <property type="term" value="F:hydrolase activity"/>
    <property type="evidence" value="ECO:0007669"/>
    <property type="project" value="UniProtKB-KW"/>
</dbReference>
<sequence length="522" mass="56322">MTDATWRPTRSATVAFTVLSWLLGWSLSIPAAHAQPDAPLVKTRQGRLQGVREGKLRVFRGVAYAQPPVGPLRFRPPQPLKRQSGLVLAREFGSKALQAGGAGAVQGSEDCLYLNVWAPEIARRKKLPVVVWVHGGAFTGGSGQDNDTWTFAAQDTVIAVSFNYRLGSLGFLQLGQRLGNDYSQAGNAGILDAVAALRWVHQNIAAFGGDPKRVTVMGESAGAKLIGGLLVTPAAEGLFQQVILESGAVQAVRDTATAGATTKQLLQALHLTNPQELLTLPAESLVQAQTAFTNGAGGLQVFGPVLDGTTIPTPPLDYVRQHAKRPLRVLLGTNREEARLFSGPGSVIHEPNEAALQQVFGPKNSPYVWQAYQKLSQTQPPLEAWNSVLTDYLYRLATYRLAQTLAEQGTPTWLYRFDYSSPTFRPMHAQELAFVWNAPAGSSAAATAAAPATAPSKAADPALAARMHAYWAQFIKTGQPGPQWPTYTPEKREAMIFDANSRLEPLPAPYEDPAFPVQGYGW</sequence>
<evidence type="ECO:0000256" key="2">
    <source>
        <dbReference type="ARBA" id="ARBA00022801"/>
    </source>
</evidence>
<evidence type="ECO:0000313" key="6">
    <source>
        <dbReference type="Proteomes" id="UP000298284"/>
    </source>
</evidence>
<dbReference type="InterPro" id="IPR050309">
    <property type="entry name" value="Type-B_Carboxylest/Lipase"/>
</dbReference>
<keyword evidence="2 3" id="KW-0378">Hydrolase</keyword>
<dbReference type="PROSITE" id="PS00941">
    <property type="entry name" value="CARBOXYLESTERASE_B_2"/>
    <property type="match status" value="1"/>
</dbReference>
<dbReference type="EC" id="3.1.1.-" evidence="3"/>
<accession>A0A4Z0MHH7</accession>
<dbReference type="PROSITE" id="PS00122">
    <property type="entry name" value="CARBOXYLESTERASE_B_1"/>
    <property type="match status" value="1"/>
</dbReference>
<comment type="similarity">
    <text evidence="1 3">Belongs to the type-B carboxylesterase/lipase family.</text>
</comment>
<comment type="caution">
    <text evidence="5">The sequence shown here is derived from an EMBL/GenBank/DDBJ whole genome shotgun (WGS) entry which is preliminary data.</text>
</comment>
<dbReference type="SUPFAM" id="SSF53474">
    <property type="entry name" value="alpha/beta-Hydrolases"/>
    <property type="match status" value="1"/>
</dbReference>
<reference evidence="5 6" key="1">
    <citation type="submission" date="2019-04" db="EMBL/GenBank/DDBJ databases">
        <authorList>
            <person name="Feng G."/>
            <person name="Zhang J."/>
            <person name="Zhu H."/>
        </authorList>
    </citation>
    <scope>NUCLEOTIDE SEQUENCE [LARGE SCALE GENOMIC DNA]</scope>
    <source>
        <strain evidence="5 6">JCM 19491</strain>
    </source>
</reference>
<evidence type="ECO:0000259" key="4">
    <source>
        <dbReference type="Pfam" id="PF00135"/>
    </source>
</evidence>
<feature type="signal peptide" evidence="3">
    <location>
        <begin position="1"/>
        <end position="34"/>
    </location>
</feature>
<dbReference type="Pfam" id="PF00135">
    <property type="entry name" value="COesterase"/>
    <property type="match status" value="1"/>
</dbReference>
<dbReference type="AlphaFoldDB" id="A0A4Z0MHH7"/>
<gene>
    <name evidence="5" type="ORF">EU557_17555</name>
</gene>
<evidence type="ECO:0000256" key="1">
    <source>
        <dbReference type="ARBA" id="ARBA00005964"/>
    </source>
</evidence>
<keyword evidence="6" id="KW-1185">Reference proteome</keyword>
<proteinExistence type="inferred from homology"/>
<name>A0A4Z0MHH7_9BACT</name>
<dbReference type="InterPro" id="IPR019819">
    <property type="entry name" value="Carboxylesterase_B_CS"/>
</dbReference>
<dbReference type="OrthoDB" id="9775851at2"/>
<evidence type="ECO:0000313" key="5">
    <source>
        <dbReference type="EMBL" id="TGD78787.1"/>
    </source>
</evidence>
<dbReference type="Proteomes" id="UP000298284">
    <property type="component" value="Unassembled WGS sequence"/>
</dbReference>
<feature type="domain" description="Carboxylesterase type B" evidence="4">
    <location>
        <begin position="38"/>
        <end position="501"/>
    </location>
</feature>